<feature type="short sequence motif" description="DGA/G" evidence="4">
    <location>
        <begin position="195"/>
        <end position="197"/>
    </location>
</feature>
<feature type="short sequence motif" description="GXSXG" evidence="4">
    <location>
        <begin position="41"/>
        <end position="45"/>
    </location>
</feature>
<evidence type="ECO:0000256" key="4">
    <source>
        <dbReference type="PROSITE-ProRule" id="PRU01161"/>
    </source>
</evidence>
<keyword evidence="7" id="KW-1185">Reference proteome</keyword>
<evidence type="ECO:0000256" key="3">
    <source>
        <dbReference type="ARBA" id="ARBA00023098"/>
    </source>
</evidence>
<dbReference type="PANTHER" id="PTHR14226">
    <property type="entry name" value="NEUROPATHY TARGET ESTERASE/SWISS CHEESE D.MELANOGASTER"/>
    <property type="match status" value="1"/>
</dbReference>
<feature type="domain" description="PNPLA" evidence="5">
    <location>
        <begin position="9"/>
        <end position="208"/>
    </location>
</feature>
<dbReference type="Gene3D" id="3.40.1090.10">
    <property type="entry name" value="Cytosolic phospholipase A2 catalytic domain"/>
    <property type="match status" value="2"/>
</dbReference>
<keyword evidence="1 4" id="KW-0378">Hydrolase</keyword>
<evidence type="ECO:0000259" key="5">
    <source>
        <dbReference type="PROSITE" id="PS51635"/>
    </source>
</evidence>
<evidence type="ECO:0000313" key="7">
    <source>
        <dbReference type="Proteomes" id="UP000256900"/>
    </source>
</evidence>
<name>A0A3D9YXN1_9HYPH</name>
<feature type="active site" description="Nucleophile" evidence="4">
    <location>
        <position position="43"/>
    </location>
</feature>
<feature type="short sequence motif" description="GXGXXG" evidence="4">
    <location>
        <begin position="13"/>
        <end position="18"/>
    </location>
</feature>
<dbReference type="RefSeq" id="WP_115836986.1">
    <property type="nucleotide sequence ID" value="NZ_CP025086.1"/>
</dbReference>
<accession>A0A3D9YXN1</accession>
<dbReference type="OrthoDB" id="9807112at2"/>
<evidence type="ECO:0000256" key="2">
    <source>
        <dbReference type="ARBA" id="ARBA00022963"/>
    </source>
</evidence>
<dbReference type="AlphaFoldDB" id="A0A3D9YXN1"/>
<keyword evidence="2 4" id="KW-0442">Lipid degradation</keyword>
<sequence length="338" mass="37597">MTNLKRVNLALQGGGSHGAFTWGVLDYLLEDGRLDIAAVSGTSAGAMNAVVLAQGWMENGRDGAREALQRFWRAISTENALSPAQAKFFDLFFGPKTLSGQFSSLWGDFFTHFASPYQFNPFDVNPLRDYLLDAIDFEKVRAFDGFKIFIAATNVHTGKIKVFKGAELTADHVMASATLPTLFQATVIDGEPYWDGGYMGNPALFPFFYGSNTPDIVIIQINPLERHSIPRSPREIQNRLDEITFNGALMGELRAIDFVVRLIDAGKLSVDDYVRPLVHRIDGCGLLGPYDAATKLDANWQLISSFFEYGRKAAKHWLDETHDHIGKQSTLNLRMAYS</sequence>
<comment type="caution">
    <text evidence="6">The sequence shown here is derived from an EMBL/GenBank/DDBJ whole genome shotgun (WGS) entry which is preliminary data.</text>
</comment>
<evidence type="ECO:0000313" key="6">
    <source>
        <dbReference type="EMBL" id="REF86451.1"/>
    </source>
</evidence>
<keyword evidence="3 4" id="KW-0443">Lipid metabolism</keyword>
<dbReference type="Pfam" id="PF01734">
    <property type="entry name" value="Patatin"/>
    <property type="match status" value="1"/>
</dbReference>
<dbReference type="GO" id="GO:0016787">
    <property type="term" value="F:hydrolase activity"/>
    <property type="evidence" value="ECO:0007669"/>
    <property type="project" value="UniProtKB-UniRule"/>
</dbReference>
<dbReference type="SUPFAM" id="SSF52151">
    <property type="entry name" value="FabD/lysophospholipase-like"/>
    <property type="match status" value="1"/>
</dbReference>
<feature type="active site" description="Proton acceptor" evidence="4">
    <location>
        <position position="195"/>
    </location>
</feature>
<dbReference type="InterPro" id="IPR016035">
    <property type="entry name" value="Acyl_Trfase/lysoPLipase"/>
</dbReference>
<dbReference type="InterPro" id="IPR002641">
    <property type="entry name" value="PNPLA_dom"/>
</dbReference>
<protein>
    <submittedName>
        <fullName evidence="6">NTE family protein</fullName>
    </submittedName>
</protein>
<gene>
    <name evidence="6" type="ORF">DES32_2505</name>
</gene>
<proteinExistence type="predicted"/>
<dbReference type="InterPro" id="IPR050301">
    <property type="entry name" value="NTE"/>
</dbReference>
<dbReference type="PROSITE" id="PS51635">
    <property type="entry name" value="PNPLA"/>
    <property type="match status" value="1"/>
</dbReference>
<organism evidence="6 7">
    <name type="scientific">Methylovirgula ligni</name>
    <dbReference type="NCBI Taxonomy" id="569860"/>
    <lineage>
        <taxon>Bacteria</taxon>
        <taxon>Pseudomonadati</taxon>
        <taxon>Pseudomonadota</taxon>
        <taxon>Alphaproteobacteria</taxon>
        <taxon>Hyphomicrobiales</taxon>
        <taxon>Beijerinckiaceae</taxon>
        <taxon>Methylovirgula</taxon>
    </lineage>
</organism>
<evidence type="ECO:0000256" key="1">
    <source>
        <dbReference type="ARBA" id="ARBA00022801"/>
    </source>
</evidence>
<dbReference type="EMBL" id="QUMO01000003">
    <property type="protein sequence ID" value="REF86451.1"/>
    <property type="molecule type" value="Genomic_DNA"/>
</dbReference>
<dbReference type="Proteomes" id="UP000256900">
    <property type="component" value="Unassembled WGS sequence"/>
</dbReference>
<dbReference type="GO" id="GO:0016042">
    <property type="term" value="P:lipid catabolic process"/>
    <property type="evidence" value="ECO:0007669"/>
    <property type="project" value="UniProtKB-UniRule"/>
</dbReference>
<reference evidence="6 7" key="1">
    <citation type="submission" date="2018-08" db="EMBL/GenBank/DDBJ databases">
        <title>Genomic Encyclopedia of Type Strains, Phase IV (KMG-IV): sequencing the most valuable type-strain genomes for metagenomic binning, comparative biology and taxonomic classification.</title>
        <authorList>
            <person name="Goeker M."/>
        </authorList>
    </citation>
    <scope>NUCLEOTIDE SEQUENCE [LARGE SCALE GENOMIC DNA]</scope>
    <source>
        <strain evidence="6 7">BW863</strain>
    </source>
</reference>
<dbReference type="PANTHER" id="PTHR14226:SF78">
    <property type="entry name" value="SLR0060 PROTEIN"/>
    <property type="match status" value="1"/>
</dbReference>